<proteinExistence type="predicted"/>
<evidence type="ECO:0000313" key="2">
    <source>
        <dbReference type="Proteomes" id="UP000054270"/>
    </source>
</evidence>
<reference evidence="2" key="1">
    <citation type="submission" date="2014-04" db="EMBL/GenBank/DDBJ databases">
        <title>Evolutionary Origins and Diversification of the Mycorrhizal Mutualists.</title>
        <authorList>
            <consortium name="DOE Joint Genome Institute"/>
            <consortium name="Mycorrhizal Genomics Consortium"/>
            <person name="Kohler A."/>
            <person name="Kuo A."/>
            <person name="Nagy L.G."/>
            <person name="Floudas D."/>
            <person name="Copeland A."/>
            <person name="Barry K.W."/>
            <person name="Cichocki N."/>
            <person name="Veneault-Fourrey C."/>
            <person name="LaButti K."/>
            <person name="Lindquist E.A."/>
            <person name="Lipzen A."/>
            <person name="Lundell T."/>
            <person name="Morin E."/>
            <person name="Murat C."/>
            <person name="Riley R."/>
            <person name="Ohm R."/>
            <person name="Sun H."/>
            <person name="Tunlid A."/>
            <person name="Henrissat B."/>
            <person name="Grigoriev I.V."/>
            <person name="Hibbett D.S."/>
            <person name="Martin F."/>
        </authorList>
    </citation>
    <scope>NUCLEOTIDE SEQUENCE [LARGE SCALE GENOMIC DNA]</scope>
    <source>
        <strain evidence="2">FD-334 SS-4</strain>
    </source>
</reference>
<dbReference type="AlphaFoldDB" id="A0A0D2N101"/>
<name>A0A0D2N101_HYPSF</name>
<dbReference type="EMBL" id="KN817518">
    <property type="protein sequence ID" value="KJA30073.1"/>
    <property type="molecule type" value="Genomic_DNA"/>
</dbReference>
<accession>A0A0D2N101</accession>
<protein>
    <submittedName>
        <fullName evidence="1">Uncharacterized protein</fullName>
    </submittedName>
</protein>
<keyword evidence="2" id="KW-1185">Reference proteome</keyword>
<dbReference type="Proteomes" id="UP000054270">
    <property type="component" value="Unassembled WGS sequence"/>
</dbReference>
<organism evidence="1 2">
    <name type="scientific">Hypholoma sublateritium (strain FD-334 SS-4)</name>
    <dbReference type="NCBI Taxonomy" id="945553"/>
    <lineage>
        <taxon>Eukaryota</taxon>
        <taxon>Fungi</taxon>
        <taxon>Dikarya</taxon>
        <taxon>Basidiomycota</taxon>
        <taxon>Agaricomycotina</taxon>
        <taxon>Agaricomycetes</taxon>
        <taxon>Agaricomycetidae</taxon>
        <taxon>Agaricales</taxon>
        <taxon>Agaricineae</taxon>
        <taxon>Strophariaceae</taxon>
        <taxon>Hypholoma</taxon>
    </lineage>
</organism>
<sequence length="152" mass="16332">MGASALGPSTASPEHSTPALTLASVPRSSGTSAAHTCTHNHKKYVHEPCSSLSSSLRLTNTRRNGSQYLGANKGQPSSMALANSHAVSIVLKLYSSLYLCSWKRLCSALPHTPPRVFEPTLSAARNSKLYARNSAHVTAPSFWRRELSLRSS</sequence>
<gene>
    <name evidence="1" type="ORF">HYPSUDRAFT_256189</name>
</gene>
<evidence type="ECO:0000313" key="1">
    <source>
        <dbReference type="EMBL" id="KJA30073.1"/>
    </source>
</evidence>